<name>A0A1B6HUS6_9HEMI</name>
<proteinExistence type="predicted"/>
<feature type="region of interest" description="Disordered" evidence="1">
    <location>
        <begin position="483"/>
        <end position="573"/>
    </location>
</feature>
<feature type="compositionally biased region" description="Acidic residues" evidence="1">
    <location>
        <begin position="497"/>
        <end position="511"/>
    </location>
</feature>
<reference evidence="3" key="1">
    <citation type="submission" date="2015-11" db="EMBL/GenBank/DDBJ databases">
        <title>De novo transcriptome assembly of four potential Pierce s Disease insect vectors from Arizona vineyards.</title>
        <authorList>
            <person name="Tassone E.E."/>
        </authorList>
    </citation>
    <scope>NUCLEOTIDE SEQUENCE</scope>
</reference>
<dbReference type="AlphaFoldDB" id="A0A1B6HUS6"/>
<dbReference type="EMBL" id="GECU01029305">
    <property type="protein sequence ID" value="JAS78401.1"/>
    <property type="molecule type" value="Transcribed_RNA"/>
</dbReference>
<evidence type="ECO:0000256" key="2">
    <source>
        <dbReference type="SAM" id="SignalP"/>
    </source>
</evidence>
<evidence type="ECO:0000313" key="3">
    <source>
        <dbReference type="EMBL" id="JAS78401.1"/>
    </source>
</evidence>
<feature type="non-terminal residue" evidence="3">
    <location>
        <position position="573"/>
    </location>
</feature>
<evidence type="ECO:0000256" key="1">
    <source>
        <dbReference type="SAM" id="MobiDB-lite"/>
    </source>
</evidence>
<organism evidence="3">
    <name type="scientific">Homalodisca liturata</name>
    <dbReference type="NCBI Taxonomy" id="320908"/>
    <lineage>
        <taxon>Eukaryota</taxon>
        <taxon>Metazoa</taxon>
        <taxon>Ecdysozoa</taxon>
        <taxon>Arthropoda</taxon>
        <taxon>Hexapoda</taxon>
        <taxon>Insecta</taxon>
        <taxon>Pterygota</taxon>
        <taxon>Neoptera</taxon>
        <taxon>Paraneoptera</taxon>
        <taxon>Hemiptera</taxon>
        <taxon>Auchenorrhyncha</taxon>
        <taxon>Membracoidea</taxon>
        <taxon>Cicadellidae</taxon>
        <taxon>Cicadellinae</taxon>
        <taxon>Proconiini</taxon>
        <taxon>Homalodisca</taxon>
    </lineage>
</organism>
<feature type="compositionally biased region" description="Basic and acidic residues" evidence="1">
    <location>
        <begin position="555"/>
        <end position="567"/>
    </location>
</feature>
<feature type="chain" id="PRO_5008584583" evidence="2">
    <location>
        <begin position="20"/>
        <end position="573"/>
    </location>
</feature>
<feature type="compositionally biased region" description="Polar residues" evidence="1">
    <location>
        <begin position="513"/>
        <end position="543"/>
    </location>
</feature>
<feature type="signal peptide" evidence="2">
    <location>
        <begin position="1"/>
        <end position="19"/>
    </location>
</feature>
<accession>A0A1B6HUS6</accession>
<gene>
    <name evidence="3" type="ORF">g.43698</name>
</gene>
<sequence length="573" mass="64002">MNWNILRFLPTYFLHLALAWPLPQEKLTRVVSPTLQKLENCLEIDLAQIEELKKQFQNDFAFNERVVSSDPYFGLLEEDWRRLNLLQSRLPEGSLLKKKLTHAFRLLIAALYQTRETLVSTEIGDQEVFHTKDMSETGLPNRSNVNNEDSEPQLTVLLDHTSDNKINYMTTTESSLNSFEESEIDHEPVESDPKQYVVNFANHSEPTGNSNEEKTIGIADTSEAPISIDSVTENRVSKPTQTYQRNKINSNLELMSTRSHSTQTLKPQETMLDLRSTSSKPPSIIPPQVVTLNKDKLNITKGSANTLNNEDETDVSLTNTVMTVATTREGNSLSSFTSFSQSDINFEDKPFSAMEDITSANNAILYTTPSITTKISSWANNSSVSQYTTPSTTAASNVYLSPHITSKSVFISASKVPITTPSFDTNITGTWENISAHNVFTTSSILHTVPEVLTISSTGNYGNISSQIEPVLTYDNESTKDSLFTTTSFGRNTDTTDNNEESDSQSNESDENTTSFQDINSSQEEIFSVPSKTLESEKLSTIVSERVSDRTPQITREEFESSEKEESSIVQNT</sequence>
<feature type="compositionally biased region" description="Polar residues" evidence="1">
    <location>
        <begin position="483"/>
        <end position="496"/>
    </location>
</feature>
<keyword evidence="2" id="KW-0732">Signal</keyword>
<protein>
    <submittedName>
        <fullName evidence="3">Uncharacterized protein</fullName>
    </submittedName>
</protein>